<sequence length="145" mass="16307">MDARHPEQIKGVLMDSSSVDLPGSEIESITLEDGELKVRFSRAYIIKTISGSKERTRWWQAGSLIFTAAELDGELPSAPCICDGGDVGENVYTYRDMIPLPLQSQGHAHCKLRFKDSEQILQAQAVGVRLEMEDRPYYIEHIKPE</sequence>
<dbReference type="AlphaFoldDB" id="G2D9Q4"/>
<reference evidence="1" key="1">
    <citation type="journal article" date="2011" name="ISME J.">
        <title>The endosymbionts of the deep-sea tubeworms Riftia pachyptila and Tevnia jerichonana share an identical physiology as revealed by proteogenomic analyses.</title>
        <authorList>
            <person name="Gardebrecht A."/>
            <person name="Markert S."/>
            <person name="Felbeck H."/>
            <person name="Thuermer A."/>
            <person name="Albrecht D."/>
            <person name="Wollherr A."/>
            <person name="Kabisch J."/>
            <person name="Lehmann R."/>
            <person name="Daniel R."/>
            <person name="Liesegang H."/>
            <person name="Hecker M."/>
            <person name="Sievert S.M."/>
            <person name="Schweder T."/>
        </authorList>
    </citation>
    <scope>NUCLEOTIDE SEQUENCE [LARGE SCALE GENOMIC DNA]</scope>
</reference>
<protein>
    <submittedName>
        <fullName evidence="1">Uncharacterized protein</fullName>
    </submittedName>
</protein>
<evidence type="ECO:0000313" key="1">
    <source>
        <dbReference type="EMBL" id="EGV52606.1"/>
    </source>
</evidence>
<keyword evidence="2" id="KW-1185">Reference proteome</keyword>
<accession>G2D9Q4</accession>
<name>G2D9Q4_9GAMM</name>
<dbReference type="EMBL" id="AFOC01000005">
    <property type="protein sequence ID" value="EGV52606.1"/>
    <property type="molecule type" value="Genomic_DNA"/>
</dbReference>
<organism evidence="1 2">
    <name type="scientific">endosymbiont of Riftia pachyptila</name>
    <name type="common">vent Ph05</name>
    <dbReference type="NCBI Taxonomy" id="1048808"/>
    <lineage>
        <taxon>Bacteria</taxon>
        <taxon>Pseudomonadati</taxon>
        <taxon>Pseudomonadota</taxon>
        <taxon>Gammaproteobacteria</taxon>
        <taxon>sulfur-oxidizing symbionts</taxon>
    </lineage>
</organism>
<proteinExistence type="predicted"/>
<gene>
    <name evidence="1" type="ORF">Rifp1Sym_ae00030</name>
</gene>
<dbReference type="Proteomes" id="UP000004491">
    <property type="component" value="Unassembled WGS sequence"/>
</dbReference>
<evidence type="ECO:0000313" key="2">
    <source>
        <dbReference type="Proteomes" id="UP000004491"/>
    </source>
</evidence>
<comment type="caution">
    <text evidence="1">The sequence shown here is derived from an EMBL/GenBank/DDBJ whole genome shotgun (WGS) entry which is preliminary data.</text>
</comment>